<proteinExistence type="predicted"/>
<evidence type="ECO:0000259" key="2">
    <source>
        <dbReference type="Pfam" id="PF04774"/>
    </source>
</evidence>
<dbReference type="Pfam" id="PF04774">
    <property type="entry name" value="HABP4_PAI-RBP1"/>
    <property type="match status" value="1"/>
</dbReference>
<name>A0A0F7UPG3_NEOCL</name>
<protein>
    <recommendedName>
        <fullName evidence="2">Hyaluronan/mRNA-binding protein domain-containing protein</fullName>
    </recommendedName>
</protein>
<gene>
    <name evidence="3" type="ORF">BN1204_057385</name>
</gene>
<feature type="compositionally biased region" description="Basic and acidic residues" evidence="1">
    <location>
        <begin position="42"/>
        <end position="61"/>
    </location>
</feature>
<feature type="region of interest" description="Disordered" evidence="1">
    <location>
        <begin position="1"/>
        <end position="92"/>
    </location>
</feature>
<sequence length="92" mass="10612">MTMPDRGKERSLKLEHHAGSKSRVLGERSHKQGSGKYNWGHVPDRLEEADSFEQARDKDGLTYESDMPQQTGKQRETRREDESRDTEVKGPQ</sequence>
<evidence type="ECO:0000256" key="1">
    <source>
        <dbReference type="SAM" id="MobiDB-lite"/>
    </source>
</evidence>
<feature type="compositionally biased region" description="Basic and acidic residues" evidence="1">
    <location>
        <begin position="1"/>
        <end position="30"/>
    </location>
</feature>
<dbReference type="AlphaFoldDB" id="A0A0F7UPG3"/>
<reference evidence="3" key="1">
    <citation type="journal article" date="2015" name="PLoS ONE">
        <title>Comprehensive Evaluation of Toxoplasma gondii VEG and Neospora caninum LIV Genomes with Tachyzoite Stage Transcriptome and Proteome Defines Novel Transcript Features.</title>
        <authorList>
            <person name="Ramaprasad A."/>
            <person name="Mourier T."/>
            <person name="Naeem R."/>
            <person name="Malas T.B."/>
            <person name="Moussa E."/>
            <person name="Panigrahi A."/>
            <person name="Vermont S.J."/>
            <person name="Otto T.D."/>
            <person name="Wastling J."/>
            <person name="Pain A."/>
        </authorList>
    </citation>
    <scope>NUCLEOTIDE SEQUENCE</scope>
    <source>
        <strain evidence="3">Liverpool</strain>
    </source>
</reference>
<dbReference type="InterPro" id="IPR006861">
    <property type="entry name" value="HABP4_PAIRBP1-bd"/>
</dbReference>
<organism evidence="3">
    <name type="scientific">Neospora caninum (strain Liverpool)</name>
    <dbReference type="NCBI Taxonomy" id="572307"/>
    <lineage>
        <taxon>Eukaryota</taxon>
        <taxon>Sar</taxon>
        <taxon>Alveolata</taxon>
        <taxon>Apicomplexa</taxon>
        <taxon>Conoidasida</taxon>
        <taxon>Coccidia</taxon>
        <taxon>Eucoccidiorida</taxon>
        <taxon>Eimeriorina</taxon>
        <taxon>Sarcocystidae</taxon>
        <taxon>Neospora</taxon>
    </lineage>
</organism>
<feature type="domain" description="Hyaluronan/mRNA-binding protein" evidence="2">
    <location>
        <begin position="15"/>
        <end position="87"/>
    </location>
</feature>
<evidence type="ECO:0000313" key="3">
    <source>
        <dbReference type="EMBL" id="CEL70047.1"/>
    </source>
</evidence>
<dbReference type="EMBL" id="LN714486">
    <property type="protein sequence ID" value="CEL70047.1"/>
    <property type="molecule type" value="Genomic_DNA"/>
</dbReference>
<feature type="compositionally biased region" description="Basic and acidic residues" evidence="1">
    <location>
        <begin position="73"/>
        <end position="92"/>
    </location>
</feature>
<accession>A0A0F7UPG3</accession>